<dbReference type="GeneID" id="7832540"/>
<evidence type="ECO:0000313" key="1">
    <source>
        <dbReference type="EMBL" id="EAR87703.1"/>
    </source>
</evidence>
<evidence type="ECO:0008006" key="3">
    <source>
        <dbReference type="Google" id="ProtNLM"/>
    </source>
</evidence>
<proteinExistence type="predicted"/>
<dbReference type="KEGG" id="tet:TTHERM_00540230"/>
<keyword evidence="2" id="KW-1185">Reference proteome</keyword>
<organism evidence="1 2">
    <name type="scientific">Tetrahymena thermophila (strain SB210)</name>
    <dbReference type="NCBI Taxonomy" id="312017"/>
    <lineage>
        <taxon>Eukaryota</taxon>
        <taxon>Sar</taxon>
        <taxon>Alveolata</taxon>
        <taxon>Ciliophora</taxon>
        <taxon>Intramacronucleata</taxon>
        <taxon>Oligohymenophorea</taxon>
        <taxon>Hymenostomatida</taxon>
        <taxon>Tetrahymenina</taxon>
        <taxon>Tetrahymenidae</taxon>
        <taxon>Tetrahymena</taxon>
    </lineage>
</organism>
<protein>
    <recommendedName>
        <fullName evidence="3">PH domain protein</fullName>
    </recommendedName>
</protein>
<dbReference type="EMBL" id="GG662849">
    <property type="protein sequence ID" value="EAR87703.1"/>
    <property type="molecule type" value="Genomic_DNA"/>
</dbReference>
<evidence type="ECO:0000313" key="2">
    <source>
        <dbReference type="Proteomes" id="UP000009168"/>
    </source>
</evidence>
<reference evidence="2" key="1">
    <citation type="journal article" date="2006" name="PLoS Biol.">
        <title>Macronuclear genome sequence of the ciliate Tetrahymena thermophila, a model eukaryote.</title>
        <authorList>
            <person name="Eisen J.A."/>
            <person name="Coyne R.S."/>
            <person name="Wu M."/>
            <person name="Wu D."/>
            <person name="Thiagarajan M."/>
            <person name="Wortman J.R."/>
            <person name="Badger J.H."/>
            <person name="Ren Q."/>
            <person name="Amedeo P."/>
            <person name="Jones K.M."/>
            <person name="Tallon L.J."/>
            <person name="Delcher A.L."/>
            <person name="Salzberg S.L."/>
            <person name="Silva J.C."/>
            <person name="Haas B.J."/>
            <person name="Majoros W.H."/>
            <person name="Farzad M."/>
            <person name="Carlton J.M."/>
            <person name="Smith R.K. Jr."/>
            <person name="Garg J."/>
            <person name="Pearlman R.E."/>
            <person name="Karrer K.M."/>
            <person name="Sun L."/>
            <person name="Manning G."/>
            <person name="Elde N.C."/>
            <person name="Turkewitz A.P."/>
            <person name="Asai D.J."/>
            <person name="Wilkes D.E."/>
            <person name="Wang Y."/>
            <person name="Cai H."/>
            <person name="Collins K."/>
            <person name="Stewart B.A."/>
            <person name="Lee S.R."/>
            <person name="Wilamowska K."/>
            <person name="Weinberg Z."/>
            <person name="Ruzzo W.L."/>
            <person name="Wloga D."/>
            <person name="Gaertig J."/>
            <person name="Frankel J."/>
            <person name="Tsao C.-C."/>
            <person name="Gorovsky M.A."/>
            <person name="Keeling P.J."/>
            <person name="Waller R.F."/>
            <person name="Patron N.J."/>
            <person name="Cherry J.M."/>
            <person name="Stover N.A."/>
            <person name="Krieger C.J."/>
            <person name="del Toro C."/>
            <person name="Ryder H.F."/>
            <person name="Williamson S.C."/>
            <person name="Barbeau R.A."/>
            <person name="Hamilton E.P."/>
            <person name="Orias E."/>
        </authorList>
    </citation>
    <scope>NUCLEOTIDE SEQUENCE [LARGE SCALE GENOMIC DNA]</scope>
    <source>
        <strain evidence="2">SB210</strain>
    </source>
</reference>
<gene>
    <name evidence="1" type="ORF">TTHERM_00540230</name>
</gene>
<sequence length="174" mass="20264">MSSSLINPAITKLYKKSKSNQSTSTLETISEEKSFFLCTKAKKVSKSGLFSNDRFICIDNNRICYYSKLSQKSTMSMKEMQKVTPKLSFKHSELHSVQTNPNKPNMLIINVLGNVEIKGQLQKFKTIQQIKFLFKNQNDQFKYKMIMEKIIDNEKLCLNKQNLEDQYISILHNF</sequence>
<dbReference type="Proteomes" id="UP000009168">
    <property type="component" value="Unassembled WGS sequence"/>
</dbReference>
<dbReference type="AlphaFoldDB" id="I7M721"/>
<accession>I7M721</accession>
<dbReference type="RefSeq" id="XP_001007948.1">
    <property type="nucleotide sequence ID" value="XM_001007948.1"/>
</dbReference>
<dbReference type="HOGENOM" id="CLU_1543152_0_0_1"/>
<dbReference type="InParanoid" id="I7M721"/>
<name>I7M721_TETTS</name>